<gene>
    <name evidence="1" type="ORF">PYW08_002064</name>
</gene>
<reference evidence="1" key="1">
    <citation type="submission" date="2023-03" db="EMBL/GenBank/DDBJ databases">
        <title>Chromosome-level genomes of two armyworms, Mythimna separata and Mythimna loreyi, provide insights into the biosynthesis and reception of sex pheromones.</title>
        <authorList>
            <person name="Zhao H."/>
        </authorList>
    </citation>
    <scope>NUCLEOTIDE SEQUENCE</scope>
    <source>
        <strain evidence="1">BeijingLab</strain>
    </source>
</reference>
<protein>
    <submittedName>
        <fullName evidence="1">Uncharacterized protein</fullName>
    </submittedName>
</protein>
<dbReference type="EMBL" id="CM056788">
    <property type="protein sequence ID" value="KAJ8730651.1"/>
    <property type="molecule type" value="Genomic_DNA"/>
</dbReference>
<organism evidence="1 2">
    <name type="scientific">Mythimna loreyi</name>
    <dbReference type="NCBI Taxonomy" id="667449"/>
    <lineage>
        <taxon>Eukaryota</taxon>
        <taxon>Metazoa</taxon>
        <taxon>Ecdysozoa</taxon>
        <taxon>Arthropoda</taxon>
        <taxon>Hexapoda</taxon>
        <taxon>Insecta</taxon>
        <taxon>Pterygota</taxon>
        <taxon>Neoptera</taxon>
        <taxon>Endopterygota</taxon>
        <taxon>Lepidoptera</taxon>
        <taxon>Glossata</taxon>
        <taxon>Ditrysia</taxon>
        <taxon>Noctuoidea</taxon>
        <taxon>Noctuidae</taxon>
        <taxon>Noctuinae</taxon>
        <taxon>Hadenini</taxon>
        <taxon>Mythimna</taxon>
    </lineage>
</organism>
<name>A0ACC2R0P3_9NEOP</name>
<evidence type="ECO:0000313" key="2">
    <source>
        <dbReference type="Proteomes" id="UP001231649"/>
    </source>
</evidence>
<comment type="caution">
    <text evidence="1">The sequence shown here is derived from an EMBL/GenBank/DDBJ whole genome shotgun (WGS) entry which is preliminary data.</text>
</comment>
<accession>A0ACC2R0P3</accession>
<keyword evidence="2" id="KW-1185">Reference proteome</keyword>
<dbReference type="Proteomes" id="UP001231649">
    <property type="component" value="Chromosome 12"/>
</dbReference>
<proteinExistence type="predicted"/>
<sequence>MNYGTEVMKIPILFLLSSVFLGTNGDVTYVPKITDSVFSCEGFDNDMLNCDGLKLGSQKGDDGDDAAKLSGDIITHMEVNDMFDMEIDIWKMMMEDEKEFMTSTRANVCASLQDPDAPWAPIVEALNITGCPISPQTFTVEGMTVALDAMKDVLCHDFCGEYQVKLSFIKGNDKMSCHVIELCIVEESDEDKE</sequence>
<evidence type="ECO:0000313" key="1">
    <source>
        <dbReference type="EMBL" id="KAJ8730651.1"/>
    </source>
</evidence>